<keyword evidence="2" id="KW-1003">Cell membrane</keyword>
<dbReference type="InterPro" id="IPR001851">
    <property type="entry name" value="ABC_transp_permease"/>
</dbReference>
<keyword evidence="5 6" id="KW-0472">Membrane</keyword>
<feature type="transmembrane region" description="Helical" evidence="6">
    <location>
        <begin position="76"/>
        <end position="97"/>
    </location>
</feature>
<dbReference type="PANTHER" id="PTHR47089">
    <property type="entry name" value="ABC TRANSPORTER, PERMEASE PROTEIN"/>
    <property type="match status" value="1"/>
</dbReference>
<feature type="transmembrane region" description="Helical" evidence="6">
    <location>
        <begin position="133"/>
        <end position="158"/>
    </location>
</feature>
<protein>
    <submittedName>
        <fullName evidence="7">ABC transporter permease</fullName>
    </submittedName>
</protein>
<evidence type="ECO:0000256" key="3">
    <source>
        <dbReference type="ARBA" id="ARBA00022692"/>
    </source>
</evidence>
<dbReference type="RefSeq" id="WP_193536018.1">
    <property type="nucleotide sequence ID" value="NZ_AP031438.1"/>
</dbReference>
<reference evidence="7 8" key="1">
    <citation type="submission" date="2020-10" db="EMBL/GenBank/DDBJ databases">
        <title>ChiBAC.</title>
        <authorList>
            <person name="Zenner C."/>
            <person name="Hitch T.C.A."/>
            <person name="Clavel T."/>
        </authorList>
    </citation>
    <scope>NUCLEOTIDE SEQUENCE [LARGE SCALE GENOMIC DNA]</scope>
    <source>
        <strain evidence="7 8">DSM 107456</strain>
    </source>
</reference>
<organism evidence="7 8">
    <name type="scientific">Pseudoflavonifractor gallinarum</name>
    <dbReference type="NCBI Taxonomy" id="2779352"/>
    <lineage>
        <taxon>Bacteria</taxon>
        <taxon>Bacillati</taxon>
        <taxon>Bacillota</taxon>
        <taxon>Clostridia</taxon>
        <taxon>Eubacteriales</taxon>
        <taxon>Oscillospiraceae</taxon>
        <taxon>Pseudoflavonifractor</taxon>
    </lineage>
</organism>
<feature type="transmembrane region" description="Helical" evidence="6">
    <location>
        <begin position="342"/>
        <end position="361"/>
    </location>
</feature>
<keyword evidence="8" id="KW-1185">Reference proteome</keyword>
<evidence type="ECO:0000313" key="7">
    <source>
        <dbReference type="EMBL" id="MBE5054745.1"/>
    </source>
</evidence>
<name>A0ABR9R8N2_9FIRM</name>
<comment type="caution">
    <text evidence="7">The sequence shown here is derived from an EMBL/GenBank/DDBJ whole genome shotgun (WGS) entry which is preliminary data.</text>
</comment>
<feature type="transmembrane region" description="Helical" evidence="6">
    <location>
        <begin position="109"/>
        <end position="127"/>
    </location>
</feature>
<dbReference type="PANTHER" id="PTHR47089:SF1">
    <property type="entry name" value="GUANOSINE ABC TRANSPORTER PERMEASE PROTEIN NUPP"/>
    <property type="match status" value="1"/>
</dbReference>
<dbReference type="Pfam" id="PF02653">
    <property type="entry name" value="BPD_transp_2"/>
    <property type="match status" value="1"/>
</dbReference>
<feature type="transmembrane region" description="Helical" evidence="6">
    <location>
        <begin position="215"/>
        <end position="234"/>
    </location>
</feature>
<gene>
    <name evidence="7" type="ORF">INF37_01835</name>
</gene>
<dbReference type="CDD" id="cd06580">
    <property type="entry name" value="TM_PBP1_transp_TpRbsC_like"/>
    <property type="match status" value="1"/>
</dbReference>
<evidence type="ECO:0000256" key="1">
    <source>
        <dbReference type="ARBA" id="ARBA00004651"/>
    </source>
</evidence>
<keyword evidence="3 6" id="KW-0812">Transmembrane</keyword>
<sequence>MSEKTAAPPKADASASYDRLDQLVRQFEKVFNILIPVVAIVVSLLIGSIIILAQGASPLEAYAALVQGAFGGAYNLSNSLVMATPLILTGLGIALAARCGIINLGGEGQIVMGGIFATFVGTLPQLQGLPAPVYVPLCLLAAFLGGALWAAVPGYFFARHGVNFMITTMLLNDIANGIITALVQGPMKEADKFAPQSAQVAVSARLPILFSGTRLHAGFLLAVILAALAFFVLFKTPFGHDLRTLGENPTAARHAGIHVFGMQMVIVILAGGLAGMAGSAEILGSQYRLRSGFLSNYGYEALAVAMLGQKHPFGVVIAGILFGALKSGRGSMARAADLPTSFSMVLSGVIIFFVAISPILMKLPRYLALREMNRKNRQSGSLSGTV</sequence>
<feature type="transmembrane region" description="Helical" evidence="6">
    <location>
        <begin position="33"/>
        <end position="56"/>
    </location>
</feature>
<evidence type="ECO:0000256" key="2">
    <source>
        <dbReference type="ARBA" id="ARBA00022475"/>
    </source>
</evidence>
<proteinExistence type="predicted"/>
<feature type="transmembrane region" description="Helical" evidence="6">
    <location>
        <begin position="254"/>
        <end position="276"/>
    </location>
</feature>
<feature type="transmembrane region" description="Helical" evidence="6">
    <location>
        <begin position="297"/>
        <end position="322"/>
    </location>
</feature>
<dbReference type="EMBL" id="JADCKF010000001">
    <property type="protein sequence ID" value="MBE5054745.1"/>
    <property type="molecule type" value="Genomic_DNA"/>
</dbReference>
<dbReference type="Proteomes" id="UP000806211">
    <property type="component" value="Unassembled WGS sequence"/>
</dbReference>
<evidence type="ECO:0000313" key="8">
    <source>
        <dbReference type="Proteomes" id="UP000806211"/>
    </source>
</evidence>
<evidence type="ECO:0000256" key="4">
    <source>
        <dbReference type="ARBA" id="ARBA00022989"/>
    </source>
</evidence>
<comment type="subcellular location">
    <subcellularLocation>
        <location evidence="1">Cell membrane</location>
        <topology evidence="1">Multi-pass membrane protein</topology>
    </subcellularLocation>
</comment>
<accession>A0ABR9R8N2</accession>
<keyword evidence="4 6" id="KW-1133">Transmembrane helix</keyword>
<evidence type="ECO:0000256" key="6">
    <source>
        <dbReference type="SAM" id="Phobius"/>
    </source>
</evidence>
<evidence type="ECO:0000256" key="5">
    <source>
        <dbReference type="ARBA" id="ARBA00023136"/>
    </source>
</evidence>